<dbReference type="Proteomes" id="UP000594454">
    <property type="component" value="Chromosome 3"/>
</dbReference>
<dbReference type="InterPro" id="IPR026854">
    <property type="entry name" value="VPS13_N"/>
</dbReference>
<accession>A0A7R8YT76</accession>
<dbReference type="InterPro" id="IPR039782">
    <property type="entry name" value="VPS13B"/>
</dbReference>
<protein>
    <recommendedName>
        <fullName evidence="2">Chorein N-terminal domain-containing protein</fullName>
    </recommendedName>
</protein>
<evidence type="ECO:0000313" key="4">
    <source>
        <dbReference type="Proteomes" id="UP000594454"/>
    </source>
</evidence>
<keyword evidence="1" id="KW-0813">Transport</keyword>
<dbReference type="PANTHER" id="PTHR12517:SF0">
    <property type="entry name" value="INTERMEMBRANE LIPID TRANSFER PROTEIN VPS13B"/>
    <property type="match status" value="1"/>
</dbReference>
<organism evidence="3 4">
    <name type="scientific">Hermetia illucens</name>
    <name type="common">Black soldier fly</name>
    <dbReference type="NCBI Taxonomy" id="343691"/>
    <lineage>
        <taxon>Eukaryota</taxon>
        <taxon>Metazoa</taxon>
        <taxon>Ecdysozoa</taxon>
        <taxon>Arthropoda</taxon>
        <taxon>Hexapoda</taxon>
        <taxon>Insecta</taxon>
        <taxon>Pterygota</taxon>
        <taxon>Neoptera</taxon>
        <taxon>Endopterygota</taxon>
        <taxon>Diptera</taxon>
        <taxon>Brachycera</taxon>
        <taxon>Stratiomyomorpha</taxon>
        <taxon>Stratiomyidae</taxon>
        <taxon>Hermetiinae</taxon>
        <taxon>Hermetia</taxon>
    </lineage>
</organism>
<dbReference type="PANTHER" id="PTHR12517">
    <property type="entry name" value="VACUOLAR PROTEIN SORTING-ASSOCIATED PROTEIN 13B"/>
    <property type="match status" value="1"/>
</dbReference>
<proteinExistence type="predicted"/>
<dbReference type="Pfam" id="PF12624">
    <property type="entry name" value="VPS13_N"/>
    <property type="match status" value="1"/>
</dbReference>
<dbReference type="InParanoid" id="A0A7R8YT76"/>
<evidence type="ECO:0000256" key="1">
    <source>
        <dbReference type="ARBA" id="ARBA00022448"/>
    </source>
</evidence>
<evidence type="ECO:0000259" key="2">
    <source>
        <dbReference type="Pfam" id="PF12624"/>
    </source>
</evidence>
<dbReference type="EMBL" id="LR899011">
    <property type="protein sequence ID" value="CAD7084244.1"/>
    <property type="molecule type" value="Genomic_DNA"/>
</dbReference>
<gene>
    <name evidence="3" type="ORF">HERILL_LOCUS7149</name>
</gene>
<name>A0A7R8YT76_HERIL</name>
<dbReference type="OMA" id="SFYMPRI"/>
<feature type="domain" description="Chorein N-terminal" evidence="2">
    <location>
        <begin position="2"/>
        <end position="212"/>
    </location>
</feature>
<sequence>MESFVTPIILSYVQKYVNLRPQDAQVSLWEGDAAFQNLDLRLDVLQNELQLPFEFLSGHIHELIIHIPWTKITSEPISVTINTIEFVLKLKDLNNSAPPKPEKPKNNLPVEEVSKGYLNSLVDKIVNNVSITCNNIILKYVEEDIVVSMNIQLLSFCSADDGWKPAYVDVSPTNVVLRKLVHVSDLTICLDKRNSAGQIDVCQEPILYKCSLETRILIRFPASMPKASITNIEVFTRSLELNISSQQFPMVMRLIMLVLSLKTGKLQGKSIESAQLEASDSTEFLNSDSMLSWAWSKVPSLFPLEEDDEENKANLGPILTIGLYIAHFKLTLKSLEIFVDSIVQNSRKIRYNPIVRLCFNGIYSETFSYGSKWFNTKAGISQACIEPLGMFAIRGGVENTILVAGSGSTDTYLQGSFFDSENEAKAELSKKRTVLDLKTHLEEITEDYLSKRTSAIAFDMVHIVEVPDRHAFDPELAKDLEYSNLPETTLIRAFISNLTVKHNSAILGVINVVREMVNSYDYPPYIEDKSDDSPSKLPPPLMDDYDALMVSIPLKTISLTLNRFSFEVHPLAQPQAIQPVKGLSHKKSFCDVGLPFLTLRINRLELQNVAPIYENRLVYTTCQLPDKPKKLLDACYMTVEVVAKSIQLYLVDSSDEFILFEIPDVICSFGTILKEQHWADDIEQMRGSCIMRRICIRFSRPQEILLIRLLKTLFAYDRKALWALSKSNARNNLGNESLDRLEVSIPNASANFSKFHYTWTTDGSIDAVKAFVIRGMQYYDENGKAVRVPLFEAPRLTKSADDFIRWKVQLPVSADVQKYALIVLVKIRESTLILDPELETILFYDDTVAMENLNAEITHQEVETKLSHISVTSERYSKKTIQPDETIHISSDKEDKFETATTDITEMSSNKNFNFNILPNLSNVVLGLEMDQCEIILPREKTNYGLDMSNEHPINIGIDYLLIKLPSIKCKSSNSTTLKFEDDFPVLIDVKTNTNKSGFSWSFEISELSASMNEKEEQKYIIVPIKTSVTIAFEVKTVSKASNFALNLHLDTAPIVCNIYDDQIMFLKNSIFLLSSLSNLLTCADIPQPITVAQQPKALAAFDDDLDIREFLAINSNSELSPDADSTSANEKSTISIWLQWTFTKITLNLLTTHNSVKSKLVLDIEDFITSIDQQNIYFKLKTKIGGLSIQYFNLNEEQEWIVSDDLKLAVQLQASENERQDAFLDFTLTVAEVENVLKKWGAKTKTENQSTLSEIVLNLKAIDVQLSVKGIEAVFPLLGLLTLQQDRGFKKQTSKEIETSTTVHSVADLPLLHFDCKGIVVYIPTDETENDCDVLILKVGHIKIRPNVDNPLTRMPIRPDVYTKAEQLRILSTPGSKIEERQYELIISNISAVTSTWSEMMLLIKENHSTFYNTNPAVEWNNLDKKPTVKIEEIFKNFVVSIIYAPCIVYKSTLICGQSIELNCVTDLDIDITIDQVLLLGQIFRTVENSKCILSHIEVQMPSKKRSIIYLNKQNSHKGDGCNEKIKPKSSLQITPSTRYGSLIRINRNSRGEKLTSQMPSENINTDSGFASVEKRQEKTLINDNHTIPYDISIVAGVFSFKLHQKIREIDQEGNADRTKLQTLLNITITQPSMLITRKLYEYNVKYSIFNLMVKLGEDGSPGGSEMLFETERGNVNPAGIAPPLLSVTFQNSISKKVNVSCCIGRPIKTHICQGTFYKLCNIKNQLNSIFIENKECVVEKVYKPVVRGTTIRMIRNTLFDTDSICLSLDEFQFECIHKKQYGVKFRINKVILKVDNFEHPESLSGHFKIESLFVQTIKHALLHPLSIKCDIQLKQEQWHKFPVVNCKVETNVAQIDLSPEHILNLTEIQKIMLDTFNECFSGSEIDILNKSESQADVNQGNKLAFAVPKVQRKRKSVHKDEYFQDDLRAGAFQIIEVKGDSIMSLPLPYQMKISLNDRTICWRYPQPRCITKLLLYPILIEHTAPISISCRFEYYNEVLDAFVPYFDFALSETETQSPEMPEAKISAFIWRVVIIQKMLSCPNRLQASDAISTESDENGETGESETIHIDDFFHSDDVEFRSVLHPKSLIGCMRIDSSFEPQKIPILQFVLRVPHLQVNLQNQLTLENFELPPPIQQFSIANDFYRNHTFASIILSNVNLYSLQRKHQRYSANVDLNIGCRVLDYSYLNMLDLLEHTNIKGFISLEERIDCNIVVDVMRFNLGPAMMHTLLTSENLYRQILCKKQSYVPIMTRFVVCNCTQVPFHFGQTTSNELIILRPNECSFYAFRSDHLKQQLTFTFENQSGRESCVLRVENEGTQYLKVGNYVIVATIEKLSSTQLCIFIKGQIELLSMSKEHFEVQYAVNGAKYYLDLGLYGHGSFVGECNKGLKYFIRLKLKEGKGWSGEIPLLSKKVPWLVKVPCSTEQQFISFWVRVIEEDINSCVSNTFKPKRLLLLVWPMFVMKSLLPSDIQVTDMKNNNSYTLQGRGAMEELSIAAANDTEHEFYLSKKSFSPDSQDDKVVLTYKHIDRSTLFETESKNISIDVYVKNLKKPKSSNEPYSNHEQLRSMTLQGDVKCIYRNVPSHQYSSTLMLEILPWCLFVNSTGQIIKTTNISNDKSTVIENNCIAGLFAVEDAFKIEVSCGTHWMESHPIFVNENSFRRNLSKNKLLLPETGNITFQIHHACIVSRFVLSSKQENSVRVIKLAAAFVIVNFSDITFDIVPFSFEDNQRVSEKHINELLSNSRFKIQKSTSTARSEGIPIATFVDVTERNPQKSVNVSLKHFICVVGNQNVGVTLPLLITKPFNRKCFSIVEENNAIPLSACVIEKDGQYVISVFNDKSPALQMNNFTDLTFFVAGTKSQDNDKSVKVMSELNEKGFEWHQIIRANSTIFYTPPEMYMNFPDAENLQCNLSLALCLSSNQSATGSKQNIRWSKPLTIESSRETLLNIPLHGDVKILVCKKHKTVKVSVFYITQGMEFSVKELRTRLSDQDKTLAITEFKRQDSLGNLRKTNQLQVDYPKSSNILDISCNICNAQETPNRMPNINVFLKETSVSVFFDSKSEAYVKHDMLSIHLDDVAARFDSEQRSMSLIVSNVQLDNQSYASGNYDFPVIVCAENEYTKDASLPSTFALQEYIARMKSPLLQLRVFFYKEELDVERIYCKINAIRAYIEDTYVNDLLDHLIDCDPSNAVYIYEDPPDGRTITPGYVSIPDCVVNAALYLSGTLQLSSVKIEPISLMLSVHTCVRLYIALDHSPLYFSSYERQNILTLPLKFGHAVGMHYLSGAIFGAGWVVGSLEILGSPGGLARSLSTGLKDFVSMPVQGLFRGPWGFLAGITQGSASLLRNITAGTVNSVTKLAASVARNLDRLTLDEEHFQRTEALRRSRPQGVTEGLTQGLTGLGISLLGALGGLARHPLEAKSSVQVVTGVAKGIVGAFAKPISGAAELVALTGQGMLHTVGFNTMPQQRNLTSNKNVIACPADCKLPWKHLPHYSMILINQLLFYHDATLVGTDQLKRVIIALTPVAFIIVEYDKDFPAEIIPIERIEIFIDAADKTLVEIGVLHSDDYDEEEDSVFFNTRMMSFLRDSSDNLPTTSVRPLDERLMKSNNIERKYKMKRTFYINESIALHLACYLNVIKNSGDFLKFSVYH</sequence>
<evidence type="ECO:0000313" key="3">
    <source>
        <dbReference type="EMBL" id="CAD7084244.1"/>
    </source>
</evidence>
<keyword evidence="4" id="KW-1185">Reference proteome</keyword>
<reference evidence="3 4" key="1">
    <citation type="submission" date="2020-11" db="EMBL/GenBank/DDBJ databases">
        <authorList>
            <person name="Wallbank WR R."/>
            <person name="Pardo Diaz C."/>
            <person name="Kozak K."/>
            <person name="Martin S."/>
            <person name="Jiggins C."/>
            <person name="Moest M."/>
            <person name="Warren A I."/>
            <person name="Generalovic N T."/>
            <person name="Byers J.R.P. K."/>
            <person name="Montejo-Kovacevich G."/>
            <person name="Yen C E."/>
        </authorList>
    </citation>
    <scope>NUCLEOTIDE SEQUENCE [LARGE SCALE GENOMIC DNA]</scope>
</reference>
<dbReference type="OrthoDB" id="445152at2759"/>
<dbReference type="FunCoup" id="A0A7R8YT76">
    <property type="interactions" value="944"/>
</dbReference>